<evidence type="ECO:0000313" key="2">
    <source>
        <dbReference type="Proteomes" id="UP001184230"/>
    </source>
</evidence>
<evidence type="ECO:0000313" key="1">
    <source>
        <dbReference type="EMBL" id="MDR6537620.1"/>
    </source>
</evidence>
<sequence>MTLVELLVAMTLGLLITLAATASLIAARRGFTTVDAASQLRDNARFATDLIQRLAVQSGYKDVSIAASKRGNTVGISADPDPYVYGFDNAVASRTSVTAASSRSSYFGDVLILRSQPTETFPGSGKADKGMIDCSGFSTETPPANRDDTRASVLFVSESSVDGEPTLKCYRSETGTVPFASAVPLIRGVENFQVLYGVDGVVAKTAIDPTNATLKPDTVPDSYLRADQLTVTGDDAATRANWRRVRSLRIGMVLRSDIGAAQESKAKTLYPLGGPGFSSTEDVGTIYTAPADGRLRQVVTFTVHLRNDQGL</sequence>
<dbReference type="InterPro" id="IPR032092">
    <property type="entry name" value="PilW"/>
</dbReference>
<reference evidence="1 2" key="1">
    <citation type="submission" date="2023-07" db="EMBL/GenBank/DDBJ databases">
        <title>Sorghum-associated microbial communities from plants grown in Nebraska, USA.</title>
        <authorList>
            <person name="Schachtman D."/>
        </authorList>
    </citation>
    <scope>NUCLEOTIDE SEQUENCE [LARGE SCALE GENOMIC DNA]</scope>
    <source>
        <strain evidence="1 2">DS1781</strain>
    </source>
</reference>
<accession>A0ABU1NGN7</accession>
<name>A0ABU1NGN7_9BURK</name>
<protein>
    <submittedName>
        <fullName evidence="1">Type IV pilus assembly protein PilW</fullName>
    </submittedName>
</protein>
<dbReference type="EMBL" id="JAVDRF010000007">
    <property type="protein sequence ID" value="MDR6537620.1"/>
    <property type="molecule type" value="Genomic_DNA"/>
</dbReference>
<organism evidence="1 2">
    <name type="scientific">Variovorax soli</name>
    <dbReference type="NCBI Taxonomy" id="376815"/>
    <lineage>
        <taxon>Bacteria</taxon>
        <taxon>Pseudomonadati</taxon>
        <taxon>Pseudomonadota</taxon>
        <taxon>Betaproteobacteria</taxon>
        <taxon>Burkholderiales</taxon>
        <taxon>Comamonadaceae</taxon>
        <taxon>Variovorax</taxon>
    </lineage>
</organism>
<proteinExistence type="predicted"/>
<dbReference type="Proteomes" id="UP001184230">
    <property type="component" value="Unassembled WGS sequence"/>
</dbReference>
<gene>
    <name evidence="1" type="ORF">J2739_003401</name>
</gene>
<dbReference type="Pfam" id="PF16074">
    <property type="entry name" value="PilW"/>
    <property type="match status" value="1"/>
</dbReference>
<comment type="caution">
    <text evidence="1">The sequence shown here is derived from an EMBL/GenBank/DDBJ whole genome shotgun (WGS) entry which is preliminary data.</text>
</comment>
<keyword evidence="2" id="KW-1185">Reference proteome</keyword>